<keyword evidence="4" id="KW-0812">Transmembrane</keyword>
<dbReference type="GO" id="GO:0005524">
    <property type="term" value="F:ATP binding"/>
    <property type="evidence" value="ECO:0007669"/>
    <property type="project" value="UniProtKB-KW"/>
</dbReference>
<reference evidence="6" key="1">
    <citation type="submission" date="2021-01" db="EMBL/GenBank/DDBJ databases">
        <title>Fulvivirga kasyanovii gen. nov., sp nov., a novel member of the phylum Bacteroidetes isolated from seawater in a mussel farm.</title>
        <authorList>
            <person name="Zhao L.-H."/>
            <person name="Wang Z.-J."/>
        </authorList>
    </citation>
    <scope>NUCLEOTIDE SEQUENCE</scope>
    <source>
        <strain evidence="6">29W222</strain>
    </source>
</reference>
<evidence type="ECO:0000313" key="7">
    <source>
        <dbReference type="Proteomes" id="UP000614216"/>
    </source>
</evidence>
<dbReference type="Gene3D" id="3.40.50.300">
    <property type="entry name" value="P-loop containing nucleotide triphosphate hydrolases"/>
    <property type="match status" value="1"/>
</dbReference>
<dbReference type="PANTHER" id="PTHR11361">
    <property type="entry name" value="DNA MISMATCH REPAIR PROTEIN MUTS FAMILY MEMBER"/>
    <property type="match status" value="1"/>
</dbReference>
<evidence type="ECO:0000256" key="2">
    <source>
        <dbReference type="ARBA" id="ARBA00022840"/>
    </source>
</evidence>
<dbReference type="GO" id="GO:0030983">
    <property type="term" value="F:mismatched DNA binding"/>
    <property type="evidence" value="ECO:0007669"/>
    <property type="project" value="InterPro"/>
</dbReference>
<evidence type="ECO:0000313" key="6">
    <source>
        <dbReference type="EMBL" id="MBL6445517.1"/>
    </source>
</evidence>
<sequence length="536" mass="62040">MGFLNKKKRERKRLIQSFGKLKNESFNFDLIERYFRKKDNKDAFQILSDRTCSDIDFSELFMVLDRTNSKVGQQYIYDKLRIIPKVPEFAKQEKLINWFIHNQETRVSVQRKLEELGSNETYYITSLFQDEHIRPPKWYFIVPLLSLSSLISLLLLPFNPQMFLLLIGVFVINTGIHYWNKKNLYQYLGSIPQLLVLNKVACDLFKYENFKIINTELPKALKVIDEIKIRMSFFKLEARLDGDLGTALWAVMEFVKTVFILEPLLLFGALEKLDTRRDAIEEVFRFVGEIDAMISIASLRSGLLQYCTPEVHEQEKYIKGKGVYHPLLPSCVRNDIEIDGKSILLTGSNMSGKTSFIRTIGINLITGLTINTCFASQFSLSQMRIFSAIRISDDLLNDKSYYFEEVLAIKAMIKESQEQEPCLFLLDEIYKGTNTVERISAGKAVLSALSSGNNIVFVSTHDIELADFLKDEYQLFHFSEVVENNTVDFDYKLKEGKLKMRNAIRILQINGYPDQVVLEAIELSKQLDEVSCIYQE</sequence>
<dbReference type="Proteomes" id="UP000614216">
    <property type="component" value="Unassembled WGS sequence"/>
</dbReference>
<dbReference type="InterPro" id="IPR027417">
    <property type="entry name" value="P-loop_NTPase"/>
</dbReference>
<dbReference type="GO" id="GO:0006298">
    <property type="term" value="P:mismatch repair"/>
    <property type="evidence" value="ECO:0007669"/>
    <property type="project" value="InterPro"/>
</dbReference>
<dbReference type="RefSeq" id="WP_202855057.1">
    <property type="nucleotide sequence ID" value="NZ_JAEUGD010000014.1"/>
</dbReference>
<dbReference type="SMART" id="SM00534">
    <property type="entry name" value="MUTSac"/>
    <property type="match status" value="1"/>
</dbReference>
<name>A0A937KB33_9BACT</name>
<evidence type="ECO:0000256" key="3">
    <source>
        <dbReference type="ARBA" id="ARBA00023125"/>
    </source>
</evidence>
<organism evidence="6 7">
    <name type="scientific">Fulvivirga marina</name>
    <dbReference type="NCBI Taxonomy" id="2494733"/>
    <lineage>
        <taxon>Bacteria</taxon>
        <taxon>Pseudomonadati</taxon>
        <taxon>Bacteroidota</taxon>
        <taxon>Cytophagia</taxon>
        <taxon>Cytophagales</taxon>
        <taxon>Fulvivirgaceae</taxon>
        <taxon>Fulvivirga</taxon>
    </lineage>
</organism>
<dbReference type="Pfam" id="PF00488">
    <property type="entry name" value="MutS_V"/>
    <property type="match status" value="1"/>
</dbReference>
<feature type="domain" description="DNA mismatch repair proteins mutS family" evidence="5">
    <location>
        <begin position="340"/>
        <end position="525"/>
    </location>
</feature>
<keyword evidence="4" id="KW-1133">Transmembrane helix</keyword>
<accession>A0A937KB33</accession>
<evidence type="ECO:0000256" key="1">
    <source>
        <dbReference type="ARBA" id="ARBA00022741"/>
    </source>
</evidence>
<keyword evidence="4" id="KW-0472">Membrane</keyword>
<feature type="transmembrane region" description="Helical" evidence="4">
    <location>
        <begin position="138"/>
        <end position="156"/>
    </location>
</feature>
<keyword evidence="2" id="KW-0067">ATP-binding</keyword>
<evidence type="ECO:0000256" key="4">
    <source>
        <dbReference type="SAM" id="Phobius"/>
    </source>
</evidence>
<keyword evidence="3" id="KW-0238">DNA-binding</keyword>
<keyword evidence="1" id="KW-0547">Nucleotide-binding</keyword>
<keyword evidence="7" id="KW-1185">Reference proteome</keyword>
<dbReference type="GO" id="GO:0005829">
    <property type="term" value="C:cytosol"/>
    <property type="evidence" value="ECO:0007669"/>
    <property type="project" value="TreeGrafter"/>
</dbReference>
<dbReference type="EMBL" id="JAEUGD010000014">
    <property type="protein sequence ID" value="MBL6445517.1"/>
    <property type="molecule type" value="Genomic_DNA"/>
</dbReference>
<dbReference type="PANTHER" id="PTHR11361:SF152">
    <property type="entry name" value="DNA MISMATCH REPAIR PROTEIN"/>
    <property type="match status" value="1"/>
</dbReference>
<evidence type="ECO:0000259" key="5">
    <source>
        <dbReference type="SMART" id="SM00534"/>
    </source>
</evidence>
<dbReference type="SUPFAM" id="SSF52540">
    <property type="entry name" value="P-loop containing nucleoside triphosphate hydrolases"/>
    <property type="match status" value="1"/>
</dbReference>
<dbReference type="AlphaFoldDB" id="A0A937KB33"/>
<dbReference type="InterPro" id="IPR045076">
    <property type="entry name" value="MutS"/>
</dbReference>
<protein>
    <submittedName>
        <fullName evidence="6">DNA mismatch repair protein MutS</fullName>
    </submittedName>
</protein>
<proteinExistence type="predicted"/>
<comment type="caution">
    <text evidence="6">The sequence shown here is derived from an EMBL/GenBank/DDBJ whole genome shotgun (WGS) entry which is preliminary data.</text>
</comment>
<dbReference type="GO" id="GO:0140664">
    <property type="term" value="F:ATP-dependent DNA damage sensor activity"/>
    <property type="evidence" value="ECO:0007669"/>
    <property type="project" value="InterPro"/>
</dbReference>
<dbReference type="InterPro" id="IPR000432">
    <property type="entry name" value="DNA_mismatch_repair_MutS_C"/>
</dbReference>
<gene>
    <name evidence="6" type="ORF">JMN32_04310</name>
</gene>
<feature type="transmembrane region" description="Helical" evidence="4">
    <location>
        <begin position="162"/>
        <end position="179"/>
    </location>
</feature>